<accession>A0A3M6VFD2</accession>
<evidence type="ECO:0000256" key="2">
    <source>
        <dbReference type="SAM" id="SignalP"/>
    </source>
</evidence>
<evidence type="ECO:0000256" key="1">
    <source>
        <dbReference type="SAM" id="MobiDB-lite"/>
    </source>
</evidence>
<dbReference type="EMBL" id="QLLG01000336">
    <property type="protein sequence ID" value="RMX64136.1"/>
    <property type="molecule type" value="Genomic_DNA"/>
</dbReference>
<protein>
    <recommendedName>
        <fullName evidence="5">RxLR effector protein</fullName>
    </recommendedName>
</protein>
<reference evidence="3 4" key="1">
    <citation type="submission" date="2018-06" db="EMBL/GenBank/DDBJ databases">
        <title>Comparative genomics of downy mildews reveals potential adaptations to biotrophy.</title>
        <authorList>
            <person name="Fletcher K."/>
            <person name="Klosterman S.J."/>
            <person name="Derevnina L."/>
            <person name="Martin F."/>
            <person name="Koike S."/>
            <person name="Reyes Chin-Wo S."/>
            <person name="Mou B."/>
            <person name="Michelmore R."/>
        </authorList>
    </citation>
    <scope>NUCLEOTIDE SEQUENCE [LARGE SCALE GENOMIC DNA]</scope>
    <source>
        <strain evidence="3 4">R14</strain>
    </source>
</reference>
<feature type="region of interest" description="Disordered" evidence="1">
    <location>
        <begin position="81"/>
        <end position="116"/>
    </location>
</feature>
<sequence>MRASWTILLHGVSLCIGSCVVSELKVTTTSYQNVYEAAKVSSRRSLRSTVMDREAPHTVNDERLFSYEGLEHVQESLVRQQVGPAHDVQKRPPRMGNPAEGKLRAPMSFTTRDIPANSPDVTGYLVTRKN</sequence>
<dbReference type="Proteomes" id="UP000282087">
    <property type="component" value="Unassembled WGS sequence"/>
</dbReference>
<evidence type="ECO:0000313" key="3">
    <source>
        <dbReference type="EMBL" id="RMX64136.1"/>
    </source>
</evidence>
<gene>
    <name evidence="3" type="ORF">DD238_004170</name>
</gene>
<proteinExistence type="predicted"/>
<comment type="caution">
    <text evidence="3">The sequence shown here is derived from an EMBL/GenBank/DDBJ whole genome shotgun (WGS) entry which is preliminary data.</text>
</comment>
<name>A0A3M6VFD2_9STRA</name>
<feature type="chain" id="PRO_5018055777" description="RxLR effector protein" evidence="2">
    <location>
        <begin position="18"/>
        <end position="130"/>
    </location>
</feature>
<evidence type="ECO:0008006" key="5">
    <source>
        <dbReference type="Google" id="ProtNLM"/>
    </source>
</evidence>
<feature type="signal peptide" evidence="2">
    <location>
        <begin position="1"/>
        <end position="17"/>
    </location>
</feature>
<keyword evidence="2" id="KW-0732">Signal</keyword>
<dbReference type="AlphaFoldDB" id="A0A3M6VFD2"/>
<organism evidence="3 4">
    <name type="scientific">Peronospora effusa</name>
    <dbReference type="NCBI Taxonomy" id="542832"/>
    <lineage>
        <taxon>Eukaryota</taxon>
        <taxon>Sar</taxon>
        <taxon>Stramenopiles</taxon>
        <taxon>Oomycota</taxon>
        <taxon>Peronosporomycetes</taxon>
        <taxon>Peronosporales</taxon>
        <taxon>Peronosporaceae</taxon>
        <taxon>Peronospora</taxon>
    </lineage>
</organism>
<evidence type="ECO:0000313" key="4">
    <source>
        <dbReference type="Proteomes" id="UP000282087"/>
    </source>
</evidence>
<dbReference type="VEuPathDB" id="FungiDB:DD237_008426"/>
<keyword evidence="4" id="KW-1185">Reference proteome</keyword>